<evidence type="ECO:0000313" key="2">
    <source>
        <dbReference type="EMBL" id="VEP18468.1"/>
    </source>
</evidence>
<accession>A0A563W456</accession>
<dbReference type="AlphaFoldDB" id="A0A563W456"/>
<dbReference type="RefSeq" id="WP_144863596.1">
    <property type="nucleotide sequence ID" value="NZ_LR213772.1"/>
</dbReference>
<evidence type="ECO:0000259" key="1">
    <source>
        <dbReference type="Pfam" id="PF19493"/>
    </source>
</evidence>
<protein>
    <submittedName>
        <fullName evidence="2">Genome sequencing data, contig C223</fullName>
    </submittedName>
</protein>
<name>A0A563W456_9CYAN</name>
<evidence type="ECO:0000313" key="3">
    <source>
        <dbReference type="Proteomes" id="UP000320055"/>
    </source>
</evidence>
<keyword evidence="3" id="KW-1185">Reference proteome</keyword>
<dbReference type="Proteomes" id="UP000320055">
    <property type="component" value="Unassembled WGS sequence"/>
</dbReference>
<gene>
    <name evidence="2" type="ORF">H1P_80023</name>
</gene>
<dbReference type="InterPro" id="IPR045794">
    <property type="entry name" value="Trypco1"/>
</dbReference>
<dbReference type="OrthoDB" id="487187at2"/>
<dbReference type="NCBIfam" id="NF041216">
    <property type="entry name" value="CU044_2847_fam"/>
    <property type="match status" value="1"/>
</dbReference>
<organism evidence="2 3">
    <name type="scientific">Hyella patelloides LEGE 07179</name>
    <dbReference type="NCBI Taxonomy" id="945734"/>
    <lineage>
        <taxon>Bacteria</taxon>
        <taxon>Bacillati</taxon>
        <taxon>Cyanobacteriota</taxon>
        <taxon>Cyanophyceae</taxon>
        <taxon>Pleurocapsales</taxon>
        <taxon>Hyellaceae</taxon>
        <taxon>Hyella</taxon>
    </lineage>
</organism>
<dbReference type="Pfam" id="PF19493">
    <property type="entry name" value="Trypco1"/>
    <property type="match status" value="1"/>
</dbReference>
<sequence>MESRTRTIPVKVGDDLTVLVQARDLGGEQDVSTLSFQGVTDTIEAVTQALATSINKVKPDKATVEIGFDIVVKSGKLTTLIVDGSNKANLKLTLQWGK</sequence>
<proteinExistence type="predicted"/>
<dbReference type="EMBL" id="CAACVJ010000687">
    <property type="protein sequence ID" value="VEP18468.1"/>
    <property type="molecule type" value="Genomic_DNA"/>
</dbReference>
<feature type="domain" description="Trypsin-co-occurring" evidence="1">
    <location>
        <begin position="11"/>
        <end position="97"/>
    </location>
</feature>
<reference evidence="2 3" key="1">
    <citation type="submission" date="2019-01" db="EMBL/GenBank/DDBJ databases">
        <authorList>
            <person name="Brito A."/>
        </authorList>
    </citation>
    <scope>NUCLEOTIDE SEQUENCE [LARGE SCALE GENOMIC DNA]</scope>
    <source>
        <strain evidence="2">1</strain>
    </source>
</reference>